<dbReference type="GO" id="GO:0140359">
    <property type="term" value="F:ABC-type transporter activity"/>
    <property type="evidence" value="ECO:0007669"/>
    <property type="project" value="InterPro"/>
</dbReference>
<gene>
    <name evidence="2" type="ORF">GA0070624_4899</name>
</gene>
<feature type="transmembrane region" description="Helical" evidence="1">
    <location>
        <begin position="188"/>
        <end position="206"/>
    </location>
</feature>
<keyword evidence="1" id="KW-0812">Transmembrane</keyword>
<evidence type="ECO:0000313" key="3">
    <source>
        <dbReference type="Proteomes" id="UP000199413"/>
    </source>
</evidence>
<dbReference type="OrthoDB" id="8563307at2"/>
<keyword evidence="1" id="KW-0472">Membrane</keyword>
<evidence type="ECO:0000313" key="2">
    <source>
        <dbReference type="EMBL" id="SCL34086.1"/>
    </source>
</evidence>
<protein>
    <submittedName>
        <fullName evidence="2">ABC-2 type transport system permease protein</fullName>
    </submittedName>
</protein>
<feature type="transmembrane region" description="Helical" evidence="1">
    <location>
        <begin position="246"/>
        <end position="266"/>
    </location>
</feature>
<keyword evidence="1" id="KW-1133">Transmembrane helix</keyword>
<dbReference type="RefSeq" id="WP_091344939.1">
    <property type="nucleotide sequence ID" value="NZ_FMHV01000002.1"/>
</dbReference>
<dbReference type="PANTHER" id="PTHR43471:SF3">
    <property type="entry name" value="ABC TRANSPORTER PERMEASE PROTEIN NATB"/>
    <property type="match status" value="1"/>
</dbReference>
<dbReference type="Proteomes" id="UP000199413">
    <property type="component" value="Unassembled WGS sequence"/>
</dbReference>
<sequence length="280" mass="29225">MTAGLHGRVRSAEPGVDAVRRDTPGWWVVAEQECRDLWVSGRGPALVFAFSVVLSVMTYLAGTSQVLNFLEQREAVNLTLQVAVAVGVLVTLVVSADAISGERERGTLESLLLAPVSRRPIIIGKTAAALSLWLATFVVSVPYLWVLGRGVSIVGQALLLGLLVGTLLAVALAALGLLISAVSSSNKVSLAVSLFLLLALFAPTQLPGGAPKGWFGDLLVRLNPVDAALHYLTAVLVNGHAWTRDLSYLVSPLLTAALAGGVLVAAGTRMVRLHGGVSGE</sequence>
<dbReference type="EMBL" id="FMHV01000002">
    <property type="protein sequence ID" value="SCL34086.1"/>
    <property type="molecule type" value="Genomic_DNA"/>
</dbReference>
<dbReference type="STRING" id="568872.GA0070624_4899"/>
<feature type="transmembrane region" description="Helical" evidence="1">
    <location>
        <begin position="157"/>
        <end position="181"/>
    </location>
</feature>
<organism evidence="2 3">
    <name type="scientific">Micromonospora rhizosphaerae</name>
    <dbReference type="NCBI Taxonomy" id="568872"/>
    <lineage>
        <taxon>Bacteria</taxon>
        <taxon>Bacillati</taxon>
        <taxon>Actinomycetota</taxon>
        <taxon>Actinomycetes</taxon>
        <taxon>Micromonosporales</taxon>
        <taxon>Micromonosporaceae</taxon>
        <taxon>Micromonospora</taxon>
    </lineage>
</organism>
<feature type="transmembrane region" description="Helical" evidence="1">
    <location>
        <begin position="45"/>
        <end position="62"/>
    </location>
</feature>
<feature type="transmembrane region" description="Helical" evidence="1">
    <location>
        <begin position="122"/>
        <end position="145"/>
    </location>
</feature>
<feature type="transmembrane region" description="Helical" evidence="1">
    <location>
        <begin position="82"/>
        <end position="101"/>
    </location>
</feature>
<name>A0A1C6SWZ5_9ACTN</name>
<dbReference type="Pfam" id="PF12679">
    <property type="entry name" value="ABC2_membrane_2"/>
    <property type="match status" value="1"/>
</dbReference>
<dbReference type="AlphaFoldDB" id="A0A1C6SWZ5"/>
<reference evidence="3" key="1">
    <citation type="submission" date="2016-06" db="EMBL/GenBank/DDBJ databases">
        <authorList>
            <person name="Varghese N."/>
            <person name="Submissions Spin"/>
        </authorList>
    </citation>
    <scope>NUCLEOTIDE SEQUENCE [LARGE SCALE GENOMIC DNA]</scope>
    <source>
        <strain evidence="3">DSM 45431</strain>
    </source>
</reference>
<accession>A0A1C6SWZ5</accession>
<evidence type="ECO:0000256" key="1">
    <source>
        <dbReference type="SAM" id="Phobius"/>
    </source>
</evidence>
<dbReference type="GO" id="GO:0005886">
    <property type="term" value="C:plasma membrane"/>
    <property type="evidence" value="ECO:0007669"/>
    <property type="project" value="UniProtKB-SubCell"/>
</dbReference>
<proteinExistence type="predicted"/>
<dbReference type="PANTHER" id="PTHR43471">
    <property type="entry name" value="ABC TRANSPORTER PERMEASE"/>
    <property type="match status" value="1"/>
</dbReference>
<keyword evidence="3" id="KW-1185">Reference proteome</keyword>